<evidence type="ECO:0000259" key="1">
    <source>
        <dbReference type="Pfam" id="PF12146"/>
    </source>
</evidence>
<dbReference type="PRINTS" id="PR00111">
    <property type="entry name" value="ABHYDROLASE"/>
</dbReference>
<dbReference type="EMBL" id="JBGEWD010000008">
    <property type="protein sequence ID" value="MEY8000540.1"/>
    <property type="molecule type" value="Genomic_DNA"/>
</dbReference>
<name>A0ABV4BSP7_9CLOT</name>
<dbReference type="InterPro" id="IPR022742">
    <property type="entry name" value="Hydrolase_4"/>
</dbReference>
<dbReference type="SUPFAM" id="SSF53474">
    <property type="entry name" value="alpha/beta-Hydrolases"/>
    <property type="match status" value="1"/>
</dbReference>
<evidence type="ECO:0000313" key="3">
    <source>
        <dbReference type="Proteomes" id="UP001564657"/>
    </source>
</evidence>
<dbReference type="Pfam" id="PF12146">
    <property type="entry name" value="Hydrolase_4"/>
    <property type="match status" value="1"/>
</dbReference>
<proteinExistence type="predicted"/>
<dbReference type="PANTHER" id="PTHR11614">
    <property type="entry name" value="PHOSPHOLIPASE-RELATED"/>
    <property type="match status" value="1"/>
</dbReference>
<organism evidence="2 3">
    <name type="scientific">Clostridium moutaii</name>
    <dbReference type="NCBI Taxonomy" id="3240932"/>
    <lineage>
        <taxon>Bacteria</taxon>
        <taxon>Bacillati</taxon>
        <taxon>Bacillota</taxon>
        <taxon>Clostridia</taxon>
        <taxon>Eubacteriales</taxon>
        <taxon>Clostridiaceae</taxon>
        <taxon>Clostridium</taxon>
    </lineage>
</organism>
<gene>
    <name evidence="2" type="ORF">AB8U03_10095</name>
</gene>
<dbReference type="InterPro" id="IPR000073">
    <property type="entry name" value="AB_hydrolase_1"/>
</dbReference>
<sequence>MANCVEGKIKAFDGIELFYKKSLVEKPKAVLVVVHGLCEHLGRYNYFTEKLNDFGYNVYRFDNRGHGRSGGERGYVDDFQHFFDDADLFVNMAKIENKGIPIFMFGHSMGGFITAGYGMKYQNKLNGQILSGAAVIDLPSFEAVKNKGDFFDKHPFEKVPNALSNLISRDPEVVKAYDEDPLVLKESNIKLLGEAFVKGPIWIENNVKEYKYPCLILHGGNDQIVINEASKWLYKNISSKDKSLKIYPKCYHEILNEKDEKDSIIEDIHNWIKERI</sequence>
<dbReference type="Gene3D" id="3.40.50.1820">
    <property type="entry name" value="alpha/beta hydrolase"/>
    <property type="match status" value="1"/>
</dbReference>
<accession>A0ABV4BSP7</accession>
<dbReference type="InterPro" id="IPR029058">
    <property type="entry name" value="AB_hydrolase_fold"/>
</dbReference>
<reference evidence="2 3" key="1">
    <citation type="submission" date="2024-08" db="EMBL/GenBank/DDBJ databases">
        <title>Clostridium lapicellarii sp. nov., and Clostridium renhuaiense sp. nov., two species isolated from the mud in a fermentation cellar used for producing sauce-flavour Chinese liquors.</title>
        <authorList>
            <person name="Yang F."/>
            <person name="Wang H."/>
            <person name="Chen L.Q."/>
            <person name="Zhou N."/>
            <person name="Lu J.J."/>
            <person name="Pu X.X."/>
            <person name="Wan B."/>
            <person name="Wang L."/>
            <person name="Liu S.J."/>
        </authorList>
    </citation>
    <scope>NUCLEOTIDE SEQUENCE [LARGE SCALE GENOMIC DNA]</scope>
    <source>
        <strain evidence="2 3">MT-5</strain>
    </source>
</reference>
<evidence type="ECO:0000313" key="2">
    <source>
        <dbReference type="EMBL" id="MEY8000540.1"/>
    </source>
</evidence>
<comment type="caution">
    <text evidence="2">The sequence shown here is derived from an EMBL/GenBank/DDBJ whole genome shotgun (WGS) entry which is preliminary data.</text>
</comment>
<dbReference type="Proteomes" id="UP001564657">
    <property type="component" value="Unassembled WGS sequence"/>
</dbReference>
<dbReference type="RefSeq" id="WP_369704427.1">
    <property type="nucleotide sequence ID" value="NZ_JBGEWD010000008.1"/>
</dbReference>
<dbReference type="InterPro" id="IPR051044">
    <property type="entry name" value="MAG_DAG_Lipase"/>
</dbReference>
<feature type="domain" description="Serine aminopeptidase S33" evidence="1">
    <location>
        <begin position="26"/>
        <end position="259"/>
    </location>
</feature>
<keyword evidence="3" id="KW-1185">Reference proteome</keyword>
<protein>
    <submittedName>
        <fullName evidence="2">Lysophospholipase</fullName>
    </submittedName>
</protein>